<dbReference type="Proteomes" id="UP000316008">
    <property type="component" value="Unassembled WGS sequence"/>
</dbReference>
<feature type="active site" description="Proton donor/acceptor" evidence="9">
    <location>
        <position position="241"/>
    </location>
</feature>
<proteinExistence type="inferred from homology"/>
<dbReference type="AlphaFoldDB" id="A0A556N7C4"/>
<dbReference type="GO" id="GO:0160237">
    <property type="term" value="F:D-Ala-D-Ala dipeptidase activity"/>
    <property type="evidence" value="ECO:0007669"/>
    <property type="project" value="UniProtKB-EC"/>
</dbReference>
<evidence type="ECO:0000256" key="7">
    <source>
        <dbReference type="ARBA" id="ARBA00023049"/>
    </source>
</evidence>
<evidence type="ECO:0000256" key="9">
    <source>
        <dbReference type="HAMAP-Rule" id="MF_01924"/>
    </source>
</evidence>
<feature type="binding site" evidence="9">
    <location>
        <position position="170"/>
    </location>
    <ligand>
        <name>Zn(2+)</name>
        <dbReference type="ChEBI" id="CHEBI:29105"/>
        <note>catalytic</note>
    </ligand>
</feature>
<dbReference type="Gene3D" id="3.30.1380.10">
    <property type="match status" value="1"/>
</dbReference>
<feature type="binding site" evidence="9">
    <location>
        <position position="244"/>
    </location>
    <ligand>
        <name>Zn(2+)</name>
        <dbReference type="ChEBI" id="CHEBI:29105"/>
        <note>catalytic</note>
    </ligand>
</feature>
<keyword evidence="10" id="KW-0732">Signal</keyword>
<evidence type="ECO:0000313" key="12">
    <source>
        <dbReference type="Proteomes" id="UP000316008"/>
    </source>
</evidence>
<dbReference type="EC" id="3.4.13.22" evidence="9"/>
<dbReference type="CDD" id="cd14840">
    <property type="entry name" value="D-Ala-D-Ala_dipeptidase_Aad"/>
    <property type="match status" value="1"/>
</dbReference>
<keyword evidence="6 9" id="KW-0224">Dipeptidase</keyword>
<organism evidence="11 12">
    <name type="scientific">Fluviicola chungangensis</name>
    <dbReference type="NCBI Taxonomy" id="2597671"/>
    <lineage>
        <taxon>Bacteria</taxon>
        <taxon>Pseudomonadati</taxon>
        <taxon>Bacteroidota</taxon>
        <taxon>Flavobacteriia</taxon>
        <taxon>Flavobacteriales</taxon>
        <taxon>Crocinitomicaceae</taxon>
        <taxon>Fluviicola</taxon>
    </lineage>
</organism>
<keyword evidence="5 9" id="KW-0862">Zinc</keyword>
<keyword evidence="2 9" id="KW-0645">Protease</keyword>
<feature type="chain" id="PRO_5022203865" description="D-alanyl-D-alanine dipeptidase" evidence="10">
    <location>
        <begin position="31"/>
        <end position="266"/>
    </location>
</feature>
<dbReference type="GO" id="GO:0006508">
    <property type="term" value="P:proteolysis"/>
    <property type="evidence" value="ECO:0007669"/>
    <property type="project" value="UniProtKB-KW"/>
</dbReference>
<evidence type="ECO:0000256" key="5">
    <source>
        <dbReference type="ARBA" id="ARBA00022833"/>
    </source>
</evidence>
<comment type="function">
    <text evidence="9">Catalyzes hydrolysis of the D-alanyl-D-alanine dipeptide.</text>
</comment>
<dbReference type="HAMAP" id="MF_01924">
    <property type="entry name" value="A_A_dipeptidase"/>
    <property type="match status" value="1"/>
</dbReference>
<dbReference type="PROSITE" id="PS51257">
    <property type="entry name" value="PROKAR_LIPOPROTEIN"/>
    <property type="match status" value="1"/>
</dbReference>
<evidence type="ECO:0000256" key="10">
    <source>
        <dbReference type="SAM" id="SignalP"/>
    </source>
</evidence>
<comment type="caution">
    <text evidence="11">The sequence shown here is derived from an EMBL/GenBank/DDBJ whole genome shotgun (WGS) entry which is preliminary data.</text>
</comment>
<dbReference type="GO" id="GO:0008237">
    <property type="term" value="F:metallopeptidase activity"/>
    <property type="evidence" value="ECO:0007669"/>
    <property type="project" value="UniProtKB-KW"/>
</dbReference>
<dbReference type="PANTHER" id="PTHR43126">
    <property type="entry name" value="D-ALANYL-D-ALANINE DIPEPTIDASE"/>
    <property type="match status" value="1"/>
</dbReference>
<sequence length="266" mass="30787">MHKKPDFYVMKKIGVLLLSGLLAGACSESAESENSFKKPLATKEADSVEETEEKALVPNKGFIFHKGDTLVSVDHFNKNIWWELKYASKDNFMRRILYDTLERAYVQIEVARRLARSQEYLTGRNPEYHLLVYDGLRPLSVQWEMWNGLDSIPFLERIKFVSNPKNGSVHNYGAAVDLTICDSKRNPLDMGAGYDDMRKVAYPSLESEFLESGEITQKQIDNRKLLRRTLKSQGFSNIPTEWWHFNAFPRAIVKRKYRLVTKELAE</sequence>
<evidence type="ECO:0000256" key="6">
    <source>
        <dbReference type="ARBA" id="ARBA00022997"/>
    </source>
</evidence>
<comment type="similarity">
    <text evidence="9">Belongs to the peptidase M15D family.</text>
</comment>
<keyword evidence="3 9" id="KW-0479">Metal-binding</keyword>
<dbReference type="GO" id="GO:0071555">
    <property type="term" value="P:cell wall organization"/>
    <property type="evidence" value="ECO:0007669"/>
    <property type="project" value="UniProtKB-KW"/>
</dbReference>
<evidence type="ECO:0000256" key="1">
    <source>
        <dbReference type="ARBA" id="ARBA00001362"/>
    </source>
</evidence>
<dbReference type="GO" id="GO:0008270">
    <property type="term" value="F:zinc ion binding"/>
    <property type="evidence" value="ECO:0007669"/>
    <property type="project" value="UniProtKB-UniRule"/>
</dbReference>
<dbReference type="InterPro" id="IPR009045">
    <property type="entry name" value="Zn_M74/Hedgehog-like"/>
</dbReference>
<keyword evidence="4 9" id="KW-0378">Hydrolase</keyword>
<dbReference type="OrthoDB" id="9801430at2"/>
<comment type="catalytic activity">
    <reaction evidence="1 9">
        <text>D-alanyl-D-alanine + H2O = 2 D-alanine</text>
        <dbReference type="Rhea" id="RHEA:20661"/>
        <dbReference type="ChEBI" id="CHEBI:15377"/>
        <dbReference type="ChEBI" id="CHEBI:57416"/>
        <dbReference type="ChEBI" id="CHEBI:57822"/>
        <dbReference type="EC" id="3.4.13.22"/>
    </reaction>
</comment>
<accession>A0A556N7C4</accession>
<feature type="signal peptide" evidence="10">
    <location>
        <begin position="1"/>
        <end position="30"/>
    </location>
</feature>
<keyword evidence="12" id="KW-1185">Reference proteome</keyword>
<reference evidence="11 12" key="1">
    <citation type="submission" date="2019-07" db="EMBL/GenBank/DDBJ databases">
        <authorList>
            <person name="Huq M.A."/>
        </authorList>
    </citation>
    <scope>NUCLEOTIDE SEQUENCE [LARGE SCALE GENOMIC DNA]</scope>
    <source>
        <strain evidence="11 12">MAH-3</strain>
    </source>
</reference>
<comment type="cofactor">
    <cofactor evidence="9">
        <name>Zn(2+)</name>
        <dbReference type="ChEBI" id="CHEBI:29105"/>
    </cofactor>
    <text evidence="9">Binds 1 zinc ion per subunit.</text>
</comment>
<protein>
    <recommendedName>
        <fullName evidence="9">D-alanyl-D-alanine dipeptidase</fullName>
        <shortName evidence="9">D-Ala-D-Ala dipeptidase</shortName>
        <ecNumber evidence="9">3.4.13.22</ecNumber>
    </recommendedName>
</protein>
<keyword evidence="7 9" id="KW-0482">Metalloprotease</keyword>
<keyword evidence="8" id="KW-0961">Cell wall biogenesis/degradation</keyword>
<dbReference type="Pfam" id="PF01427">
    <property type="entry name" value="Peptidase_M15"/>
    <property type="match status" value="1"/>
</dbReference>
<evidence type="ECO:0000256" key="4">
    <source>
        <dbReference type="ARBA" id="ARBA00022801"/>
    </source>
</evidence>
<evidence type="ECO:0000313" key="11">
    <source>
        <dbReference type="EMBL" id="TSJ48077.1"/>
    </source>
</evidence>
<evidence type="ECO:0000256" key="2">
    <source>
        <dbReference type="ARBA" id="ARBA00022670"/>
    </source>
</evidence>
<name>A0A556N7C4_9FLAO</name>
<dbReference type="PANTHER" id="PTHR43126:SF2">
    <property type="entry name" value="D-ALANYL-D-ALANINE DIPEPTIDASE"/>
    <property type="match status" value="1"/>
</dbReference>
<evidence type="ECO:0000256" key="3">
    <source>
        <dbReference type="ARBA" id="ARBA00022723"/>
    </source>
</evidence>
<dbReference type="EMBL" id="VLPL01000001">
    <property type="protein sequence ID" value="TSJ48077.1"/>
    <property type="molecule type" value="Genomic_DNA"/>
</dbReference>
<feature type="binding site" evidence="9">
    <location>
        <position position="177"/>
    </location>
    <ligand>
        <name>Zn(2+)</name>
        <dbReference type="ChEBI" id="CHEBI:29105"/>
        <note>catalytic</note>
    </ligand>
</feature>
<dbReference type="InterPro" id="IPR000755">
    <property type="entry name" value="A_A_dipeptidase"/>
</dbReference>
<dbReference type="SUPFAM" id="SSF55166">
    <property type="entry name" value="Hedgehog/DD-peptidase"/>
    <property type="match status" value="1"/>
</dbReference>
<feature type="site" description="Transition state stabilizer" evidence="9">
    <location>
        <position position="137"/>
    </location>
</feature>
<gene>
    <name evidence="11" type="ORF">FO442_02790</name>
</gene>
<evidence type="ECO:0000256" key="8">
    <source>
        <dbReference type="ARBA" id="ARBA00023316"/>
    </source>
</evidence>